<proteinExistence type="predicted"/>
<dbReference type="AlphaFoldDB" id="A0A371NQN9"/>
<gene>
    <name evidence="2" type="ORF">DY023_17055</name>
</gene>
<dbReference type="PANTHER" id="PTHR31435:SF10">
    <property type="entry name" value="BSR4717 PROTEIN"/>
    <property type="match status" value="1"/>
</dbReference>
<dbReference type="RefSeq" id="WP_116243539.1">
    <property type="nucleotide sequence ID" value="NZ_QUAB01000048.1"/>
</dbReference>
<dbReference type="InterPro" id="IPR016181">
    <property type="entry name" value="Acyl_CoA_acyltransferase"/>
</dbReference>
<organism evidence="2 3">
    <name type="scientific">Microbacterium bovistercoris</name>
    <dbReference type="NCBI Taxonomy" id="2293570"/>
    <lineage>
        <taxon>Bacteria</taxon>
        <taxon>Bacillati</taxon>
        <taxon>Actinomycetota</taxon>
        <taxon>Actinomycetes</taxon>
        <taxon>Micrococcales</taxon>
        <taxon>Microbacteriaceae</taxon>
        <taxon>Microbacterium</taxon>
    </lineage>
</organism>
<keyword evidence="2" id="KW-0808">Transferase</keyword>
<dbReference type="PROSITE" id="PS51729">
    <property type="entry name" value="GNAT_YJDJ"/>
    <property type="match status" value="1"/>
</dbReference>
<keyword evidence="3" id="KW-1185">Reference proteome</keyword>
<accession>A0A371NQN9</accession>
<dbReference type="PANTHER" id="PTHR31435">
    <property type="entry name" value="PROTEIN NATD1"/>
    <property type="match status" value="1"/>
</dbReference>
<comment type="caution">
    <text evidence="2">The sequence shown here is derived from an EMBL/GenBank/DDBJ whole genome shotgun (WGS) entry which is preliminary data.</text>
</comment>
<protein>
    <submittedName>
        <fullName evidence="2">N-acetyltransferase</fullName>
    </submittedName>
</protein>
<evidence type="ECO:0000313" key="3">
    <source>
        <dbReference type="Proteomes" id="UP000262172"/>
    </source>
</evidence>
<dbReference type="Proteomes" id="UP000262172">
    <property type="component" value="Unassembled WGS sequence"/>
</dbReference>
<dbReference type="EMBL" id="QUAB01000048">
    <property type="protein sequence ID" value="REJ04019.1"/>
    <property type="molecule type" value="Genomic_DNA"/>
</dbReference>
<dbReference type="InterPro" id="IPR045057">
    <property type="entry name" value="Gcn5-rel_NAT"/>
</dbReference>
<dbReference type="Gene3D" id="3.40.630.30">
    <property type="match status" value="1"/>
</dbReference>
<feature type="domain" description="N-acetyltransferase" evidence="1">
    <location>
        <begin position="9"/>
        <end position="105"/>
    </location>
</feature>
<evidence type="ECO:0000259" key="1">
    <source>
        <dbReference type="PROSITE" id="PS51729"/>
    </source>
</evidence>
<dbReference type="SUPFAM" id="SSF55729">
    <property type="entry name" value="Acyl-CoA N-acyltransferases (Nat)"/>
    <property type="match status" value="1"/>
</dbReference>
<reference evidence="2 3" key="1">
    <citation type="submission" date="2018-08" db="EMBL/GenBank/DDBJ databases">
        <title>Isolation, diversity and antifungal activity of Actinobacteria from cow dung.</title>
        <authorList>
            <person name="Ling L."/>
        </authorList>
    </citation>
    <scope>NUCLEOTIDE SEQUENCE [LARGE SCALE GENOMIC DNA]</scope>
    <source>
        <strain evidence="2 3">NEAU-LLE</strain>
    </source>
</reference>
<name>A0A371NQN9_9MICO</name>
<dbReference type="OrthoDB" id="5405911at2"/>
<dbReference type="Pfam" id="PF14542">
    <property type="entry name" value="Acetyltransf_CG"/>
    <property type="match status" value="1"/>
</dbReference>
<sequence length="120" mass="13127">MTNERYIVQNRPDESRYVLLDTGEDGTGTTEIGEESYVDVATDAGTQRVLFHTGVSEEYAGRGLASVLVRGAADDVVASGATIVPVCPYVRAWLPKHPEYAEHVVQPRREHLEAVKAQEG</sequence>
<dbReference type="InterPro" id="IPR031165">
    <property type="entry name" value="GNAT_YJDJ"/>
</dbReference>
<evidence type="ECO:0000313" key="2">
    <source>
        <dbReference type="EMBL" id="REJ04019.1"/>
    </source>
</evidence>
<dbReference type="GO" id="GO:0016740">
    <property type="term" value="F:transferase activity"/>
    <property type="evidence" value="ECO:0007669"/>
    <property type="project" value="UniProtKB-KW"/>
</dbReference>